<dbReference type="InterPro" id="IPR027417">
    <property type="entry name" value="P-loop_NTPase"/>
</dbReference>
<sequence>MELYPEISRLTLDDDEKTALFVHFTNKPAQKAEAAAVLSACNNDAARIRSPASISNVRRRSHSLDLMDLDTQKRRKLLDAQNQNVDRVLEIPPPSTSARHSVFFNKVQIPPTVLNHRPHNCLGPPVIFIMTFDPLLESMASEYQGENKRLEALRNYLSTIIWPLQSIKNDDETAADVFKRKGKEDLDTGLLNYFVDPDGITAKIRDRLLSGHSVLMYGHRQSGKSTCAFSLLRSLRCKEYDVFVIAFDKTIQLNDSKAFWQSLCVRMQSMYSKRFIISHDEVASGSFVKFFSKMENPSGKPAILIIDEASYLTIERNPVIDSITQEFLSTLRSIQQHQDSLFYSVLLIGTEGARCPREKWNKDSLKVDSSTNKTYEISLDIFKLTLGHKGLFGSCGGFIEASYQTSSTILSKLIPTAPIRTYEDWSKYTLADLPEYIKKLGAYNSIFHCLSKLTKPQRDILAKILREGTCDVNENNSNAWFLLEEGIAYAIEASHSMMKLQFSSPILHTLILKYIDSPPVSIPDNVPDPIDP</sequence>
<comment type="caution">
    <text evidence="1">The sequence shown here is derived from an EMBL/GenBank/DDBJ whole genome shotgun (WGS) entry which is preliminary data.</text>
</comment>
<dbReference type="Proteomes" id="UP000789572">
    <property type="component" value="Unassembled WGS sequence"/>
</dbReference>
<gene>
    <name evidence="1" type="ORF">POCULU_LOCUS8232</name>
</gene>
<dbReference type="AlphaFoldDB" id="A0A9N9GLC7"/>
<evidence type="ECO:0000313" key="1">
    <source>
        <dbReference type="EMBL" id="CAG8616943.1"/>
    </source>
</evidence>
<accession>A0A9N9GLC7</accession>
<keyword evidence="2" id="KW-1185">Reference proteome</keyword>
<protein>
    <submittedName>
        <fullName evidence="1">3923_t:CDS:1</fullName>
    </submittedName>
</protein>
<organism evidence="1 2">
    <name type="scientific">Paraglomus occultum</name>
    <dbReference type="NCBI Taxonomy" id="144539"/>
    <lineage>
        <taxon>Eukaryota</taxon>
        <taxon>Fungi</taxon>
        <taxon>Fungi incertae sedis</taxon>
        <taxon>Mucoromycota</taxon>
        <taxon>Glomeromycotina</taxon>
        <taxon>Glomeromycetes</taxon>
        <taxon>Paraglomerales</taxon>
        <taxon>Paraglomeraceae</taxon>
        <taxon>Paraglomus</taxon>
    </lineage>
</organism>
<dbReference type="SUPFAM" id="SSF52540">
    <property type="entry name" value="P-loop containing nucleoside triphosphate hydrolases"/>
    <property type="match status" value="1"/>
</dbReference>
<dbReference type="Gene3D" id="3.40.50.300">
    <property type="entry name" value="P-loop containing nucleotide triphosphate hydrolases"/>
    <property type="match status" value="1"/>
</dbReference>
<dbReference type="OrthoDB" id="2387658at2759"/>
<dbReference type="EMBL" id="CAJVPJ010002257">
    <property type="protein sequence ID" value="CAG8616943.1"/>
    <property type="molecule type" value="Genomic_DNA"/>
</dbReference>
<reference evidence="1" key="1">
    <citation type="submission" date="2021-06" db="EMBL/GenBank/DDBJ databases">
        <authorList>
            <person name="Kallberg Y."/>
            <person name="Tangrot J."/>
            <person name="Rosling A."/>
        </authorList>
    </citation>
    <scope>NUCLEOTIDE SEQUENCE</scope>
    <source>
        <strain evidence="1">IA702</strain>
    </source>
</reference>
<name>A0A9N9GLC7_9GLOM</name>
<proteinExistence type="predicted"/>
<evidence type="ECO:0000313" key="2">
    <source>
        <dbReference type="Proteomes" id="UP000789572"/>
    </source>
</evidence>